<feature type="domain" description="Pectinesterase inhibitor" evidence="3">
    <location>
        <begin position="37"/>
        <end position="195"/>
    </location>
</feature>
<dbReference type="PANTHER" id="PTHR31080">
    <property type="entry name" value="PECTINESTERASE INHIBITOR-LIKE"/>
    <property type="match status" value="1"/>
</dbReference>
<proteinExistence type="predicted"/>
<gene>
    <name evidence="4" type="ORF">HHK36_006741</name>
</gene>
<evidence type="ECO:0000256" key="2">
    <source>
        <dbReference type="SAM" id="SignalP"/>
    </source>
</evidence>
<comment type="caution">
    <text evidence="4">The sequence shown here is derived from an EMBL/GenBank/DDBJ whole genome shotgun (WGS) entry which is preliminary data.</text>
</comment>
<name>A0A835DL37_TETSI</name>
<dbReference type="Gene3D" id="1.20.140.40">
    <property type="entry name" value="Invertase/pectin methylesterase inhibitor family protein"/>
    <property type="match status" value="1"/>
</dbReference>
<dbReference type="AlphaFoldDB" id="A0A835DL37"/>
<dbReference type="GO" id="GO:0046910">
    <property type="term" value="F:pectinesterase inhibitor activity"/>
    <property type="evidence" value="ECO:0007669"/>
    <property type="project" value="UniProtKB-ARBA"/>
</dbReference>
<evidence type="ECO:0000313" key="4">
    <source>
        <dbReference type="EMBL" id="KAF8407608.1"/>
    </source>
</evidence>
<dbReference type="InterPro" id="IPR051955">
    <property type="entry name" value="PME_Inhibitor"/>
</dbReference>
<accession>A0A835DL37</accession>
<evidence type="ECO:0000256" key="1">
    <source>
        <dbReference type="ARBA" id="ARBA00022729"/>
    </source>
</evidence>
<keyword evidence="5" id="KW-1185">Reference proteome</keyword>
<dbReference type="PANTHER" id="PTHR31080:SF64">
    <property type="entry name" value="PLANT INVERTASE_PECTIN METHYLESTERASE INHIBITOR SUPERFAMILY PROTEIN"/>
    <property type="match status" value="1"/>
</dbReference>
<dbReference type="OrthoDB" id="1430376at2759"/>
<sequence length="210" mass="22896">MAVKALKFRMRLSLLSTTLLFLLPSISAVDLSNQNRNTTDFIRSSCGATLYPELCYTSLSRYANAVQQSPAKLARIAVAVSLSKANGMVIYVSKLPRQPDYVAEPRVTAALNDCFTTFGDAVDQMQHSLKQMRNLNGGESFSFQMSNVQTWMSAALTNEETCTDGFDDVPDGPIKSDVCDRAGNVKKFTSIALALVNSFVAKETNDKGSP</sequence>
<protein>
    <recommendedName>
        <fullName evidence="3">Pectinesterase inhibitor domain-containing protein</fullName>
    </recommendedName>
</protein>
<dbReference type="Pfam" id="PF04043">
    <property type="entry name" value="PMEI"/>
    <property type="match status" value="1"/>
</dbReference>
<evidence type="ECO:0000313" key="5">
    <source>
        <dbReference type="Proteomes" id="UP000655225"/>
    </source>
</evidence>
<keyword evidence="1 2" id="KW-0732">Signal</keyword>
<dbReference type="OMA" id="NHTDMAE"/>
<reference evidence="4 5" key="1">
    <citation type="submission" date="2020-04" db="EMBL/GenBank/DDBJ databases">
        <title>Plant Genome Project.</title>
        <authorList>
            <person name="Zhang R.-G."/>
        </authorList>
    </citation>
    <scope>NUCLEOTIDE SEQUENCE [LARGE SCALE GENOMIC DNA]</scope>
    <source>
        <strain evidence="4">YNK0</strain>
        <tissue evidence="4">Leaf</tissue>
    </source>
</reference>
<evidence type="ECO:0000259" key="3">
    <source>
        <dbReference type="SMART" id="SM00856"/>
    </source>
</evidence>
<feature type="chain" id="PRO_5032715167" description="Pectinesterase inhibitor domain-containing protein" evidence="2">
    <location>
        <begin position="29"/>
        <end position="210"/>
    </location>
</feature>
<dbReference type="Proteomes" id="UP000655225">
    <property type="component" value="Unassembled WGS sequence"/>
</dbReference>
<dbReference type="FunFam" id="1.20.140.40:FF:000005">
    <property type="entry name" value="Pectin methylesterase inhibitor 1"/>
    <property type="match status" value="1"/>
</dbReference>
<dbReference type="CDD" id="cd15798">
    <property type="entry name" value="PMEI-like_3"/>
    <property type="match status" value="1"/>
</dbReference>
<dbReference type="EMBL" id="JABCRI010000004">
    <property type="protein sequence ID" value="KAF8407608.1"/>
    <property type="molecule type" value="Genomic_DNA"/>
</dbReference>
<dbReference type="InterPro" id="IPR035513">
    <property type="entry name" value="Invertase/methylesterase_inhib"/>
</dbReference>
<organism evidence="4 5">
    <name type="scientific">Tetracentron sinense</name>
    <name type="common">Spur-leaf</name>
    <dbReference type="NCBI Taxonomy" id="13715"/>
    <lineage>
        <taxon>Eukaryota</taxon>
        <taxon>Viridiplantae</taxon>
        <taxon>Streptophyta</taxon>
        <taxon>Embryophyta</taxon>
        <taxon>Tracheophyta</taxon>
        <taxon>Spermatophyta</taxon>
        <taxon>Magnoliopsida</taxon>
        <taxon>Trochodendrales</taxon>
        <taxon>Trochodendraceae</taxon>
        <taxon>Tetracentron</taxon>
    </lineage>
</organism>
<dbReference type="SMART" id="SM00856">
    <property type="entry name" value="PMEI"/>
    <property type="match status" value="1"/>
</dbReference>
<feature type="signal peptide" evidence="2">
    <location>
        <begin position="1"/>
        <end position="28"/>
    </location>
</feature>
<dbReference type="SUPFAM" id="SSF101148">
    <property type="entry name" value="Plant invertase/pectin methylesterase inhibitor"/>
    <property type="match status" value="1"/>
</dbReference>
<dbReference type="InterPro" id="IPR006501">
    <property type="entry name" value="Pectinesterase_inhib_dom"/>
</dbReference>
<dbReference type="NCBIfam" id="TIGR01614">
    <property type="entry name" value="PME_inhib"/>
    <property type="match status" value="1"/>
</dbReference>